<proteinExistence type="predicted"/>
<keyword evidence="2" id="KW-1185">Reference proteome</keyword>
<sequence>MENLNRITFNPEIMGGKPCIRGIRVTVGTILGLLASGHSMKEILAAYPYLEQDDIYAALAYAAWRVEEIEVPLQTA</sequence>
<evidence type="ECO:0000313" key="1">
    <source>
        <dbReference type="EMBL" id="NCJ06057.1"/>
    </source>
</evidence>
<accession>A0A8K1ZXS3</accession>
<dbReference type="EMBL" id="WVIC01000009">
    <property type="protein sequence ID" value="NCJ06057.1"/>
    <property type="molecule type" value="Genomic_DNA"/>
</dbReference>
<dbReference type="PANTHER" id="PTHR34849">
    <property type="entry name" value="SSL5025 PROTEIN"/>
    <property type="match status" value="1"/>
</dbReference>
<dbReference type="InterPro" id="IPR009057">
    <property type="entry name" value="Homeodomain-like_sf"/>
</dbReference>
<dbReference type="SUPFAM" id="SSF46689">
    <property type="entry name" value="Homeodomain-like"/>
    <property type="match status" value="1"/>
</dbReference>
<dbReference type="InterPro" id="IPR007367">
    <property type="entry name" value="DUF433"/>
</dbReference>
<dbReference type="AlphaFoldDB" id="A0A8K1ZXS3"/>
<organism evidence="1 2">
    <name type="scientific">Petrachloros mirabilis ULC683</name>
    <dbReference type="NCBI Taxonomy" id="2781853"/>
    <lineage>
        <taxon>Bacteria</taxon>
        <taxon>Bacillati</taxon>
        <taxon>Cyanobacteriota</taxon>
        <taxon>Cyanophyceae</taxon>
        <taxon>Synechococcales</taxon>
        <taxon>Petrachlorosaceae</taxon>
        <taxon>Petrachloros</taxon>
        <taxon>Petrachloros mirabilis</taxon>
    </lineage>
</organism>
<reference evidence="1" key="1">
    <citation type="submission" date="2019-12" db="EMBL/GenBank/DDBJ databases">
        <title>High-Quality draft genome sequences of three cyanobacteria isolated from the limestone walls of the Old Cathedral of Coimbra.</title>
        <authorList>
            <person name="Tiago I."/>
            <person name="Soares F."/>
            <person name="Portugal A."/>
        </authorList>
    </citation>
    <scope>NUCLEOTIDE SEQUENCE [LARGE SCALE GENOMIC DNA]</scope>
    <source>
        <strain evidence="1">C</strain>
    </source>
</reference>
<dbReference type="RefSeq" id="WP_161824540.1">
    <property type="nucleotide sequence ID" value="NZ_WVIC01000009.1"/>
</dbReference>
<dbReference type="PANTHER" id="PTHR34849:SF3">
    <property type="entry name" value="SSR2962 PROTEIN"/>
    <property type="match status" value="1"/>
</dbReference>
<gene>
    <name evidence="1" type="ORF">GS597_05915</name>
</gene>
<comment type="caution">
    <text evidence="1">The sequence shown here is derived from an EMBL/GenBank/DDBJ whole genome shotgun (WGS) entry which is preliminary data.</text>
</comment>
<protein>
    <submittedName>
        <fullName evidence="1">DUF433 domain-containing protein</fullName>
    </submittedName>
</protein>
<dbReference type="Gene3D" id="1.10.10.10">
    <property type="entry name" value="Winged helix-like DNA-binding domain superfamily/Winged helix DNA-binding domain"/>
    <property type="match status" value="1"/>
</dbReference>
<dbReference type="Pfam" id="PF04255">
    <property type="entry name" value="DUF433"/>
    <property type="match status" value="1"/>
</dbReference>
<dbReference type="Proteomes" id="UP000607397">
    <property type="component" value="Unassembled WGS sequence"/>
</dbReference>
<name>A0A8K1ZXS3_9CYAN</name>
<evidence type="ECO:0000313" key="2">
    <source>
        <dbReference type="Proteomes" id="UP000607397"/>
    </source>
</evidence>
<dbReference type="InterPro" id="IPR036388">
    <property type="entry name" value="WH-like_DNA-bd_sf"/>
</dbReference>